<evidence type="ECO:0000256" key="12">
    <source>
        <dbReference type="PIRSR" id="PIRSR000724-1"/>
    </source>
</evidence>
<evidence type="ECO:0000256" key="2">
    <source>
        <dbReference type="ARBA" id="ARBA00004838"/>
    </source>
</evidence>
<dbReference type="HOGENOM" id="CLU_025427_0_2_5"/>
<protein>
    <recommendedName>
        <fullName evidence="5 11">Phosphoglycerate kinase</fullName>
        <ecNumber evidence="5 11">2.7.2.3</ecNumber>
    </recommendedName>
</protein>
<evidence type="ECO:0000256" key="1">
    <source>
        <dbReference type="ARBA" id="ARBA00000642"/>
    </source>
</evidence>
<evidence type="ECO:0000256" key="3">
    <source>
        <dbReference type="ARBA" id="ARBA00008982"/>
    </source>
</evidence>
<evidence type="ECO:0000256" key="10">
    <source>
        <dbReference type="ARBA" id="ARBA00023152"/>
    </source>
</evidence>
<keyword evidence="6 11" id="KW-0808">Transferase</keyword>
<keyword evidence="11" id="KW-0963">Cytoplasm</keyword>
<dbReference type="UniPathway" id="UPA00109">
    <property type="reaction ID" value="UER00185"/>
</dbReference>
<evidence type="ECO:0000256" key="6">
    <source>
        <dbReference type="ARBA" id="ARBA00022679"/>
    </source>
</evidence>
<dbReference type="Proteomes" id="UP000001868">
    <property type="component" value="Plasmid pHLK1"/>
</dbReference>
<keyword evidence="15" id="KW-0614">Plasmid</keyword>
<dbReference type="GO" id="GO:0043531">
    <property type="term" value="F:ADP binding"/>
    <property type="evidence" value="ECO:0007669"/>
    <property type="project" value="TreeGrafter"/>
</dbReference>
<dbReference type="InterPro" id="IPR036043">
    <property type="entry name" value="Phosphoglycerate_kinase_sf"/>
</dbReference>
<dbReference type="Pfam" id="PF00162">
    <property type="entry name" value="PGK"/>
    <property type="match status" value="1"/>
</dbReference>
<name>B4RI10_PHEZH</name>
<dbReference type="GO" id="GO:0006096">
    <property type="term" value="P:glycolytic process"/>
    <property type="evidence" value="ECO:0007669"/>
    <property type="project" value="UniProtKB-UniRule"/>
</dbReference>
<feature type="binding site" evidence="12">
    <location>
        <position position="34"/>
    </location>
    <ligand>
        <name>(2R)-3-phosphoglycerate</name>
        <dbReference type="ChEBI" id="CHEBI:58272"/>
    </ligand>
</feature>
<dbReference type="EC" id="2.7.2.3" evidence="5 11"/>
<evidence type="ECO:0000256" key="14">
    <source>
        <dbReference type="RuleBase" id="RU000532"/>
    </source>
</evidence>
<dbReference type="GO" id="GO:0005829">
    <property type="term" value="C:cytosol"/>
    <property type="evidence" value="ECO:0007669"/>
    <property type="project" value="TreeGrafter"/>
</dbReference>
<feature type="binding site" evidence="11 12">
    <location>
        <begin position="19"/>
        <end position="21"/>
    </location>
    <ligand>
        <name>substrate</name>
    </ligand>
</feature>
<evidence type="ECO:0000256" key="9">
    <source>
        <dbReference type="ARBA" id="ARBA00022840"/>
    </source>
</evidence>
<sequence>MRTLKDLSAAGKRIIVRADYNVPMEAGKIADVSRVKASLPTLQRLLEQGASIVLLSHLGRPNGRFEATSSLAPVTPVLAAQLQRPVTFIGGSAERTPASDATLRQVLPLPQGSVALLDNVRFEPGEGSNDAALARRYARLGEAFVLDAFASAHRDHASVTGATRFLPSCAGLLMEKEVANLTRLIQRPAKPFWVVLGGSKAADKIGALESLLPRVTGMLIGGALAFPFIEAQGGQVGNSLVAAETAGLAKSLLGMAHDRGVQLLLPVDVVAAPKPAVGAEARIVPANHIPAGWKGLDIGPQTRQRFVEALQGARTVFWNGPMGAAEIDGFQGGTQAIGRAIAGLPAAFTVLGGGDTVAAAQRLRLGERFSHVSTGGGACLTFLAKGTLPGIEALS</sequence>
<feature type="binding site" evidence="11">
    <location>
        <position position="154"/>
    </location>
    <ligand>
        <name>substrate</name>
    </ligand>
</feature>
<feature type="binding site" evidence="11 13">
    <location>
        <position position="326"/>
    </location>
    <ligand>
        <name>ATP</name>
        <dbReference type="ChEBI" id="CHEBI:30616"/>
    </ligand>
</feature>
<dbReference type="OrthoDB" id="9808460at2"/>
<dbReference type="FunFam" id="3.40.50.1260:FF:000031">
    <property type="entry name" value="Phosphoglycerate kinase 1"/>
    <property type="match status" value="1"/>
</dbReference>
<comment type="similarity">
    <text evidence="3 11 14">Belongs to the phosphoglycerate kinase family.</text>
</comment>
<dbReference type="GO" id="GO:0006094">
    <property type="term" value="P:gluconeogenesis"/>
    <property type="evidence" value="ECO:0007669"/>
    <property type="project" value="TreeGrafter"/>
</dbReference>
<organism evidence="15 16">
    <name type="scientific">Phenylobacterium zucineum (strain HLK1)</name>
    <dbReference type="NCBI Taxonomy" id="450851"/>
    <lineage>
        <taxon>Bacteria</taxon>
        <taxon>Pseudomonadati</taxon>
        <taxon>Pseudomonadota</taxon>
        <taxon>Alphaproteobacteria</taxon>
        <taxon>Caulobacterales</taxon>
        <taxon>Caulobacteraceae</taxon>
        <taxon>Phenylobacterium</taxon>
    </lineage>
</organism>
<evidence type="ECO:0000313" key="15">
    <source>
        <dbReference type="EMBL" id="ACG79985.1"/>
    </source>
</evidence>
<feature type="binding site" evidence="11">
    <location>
        <position position="121"/>
    </location>
    <ligand>
        <name>substrate</name>
    </ligand>
</feature>
<keyword evidence="10 11" id="KW-0324">Glycolysis</keyword>
<dbReference type="SUPFAM" id="SSF53748">
    <property type="entry name" value="Phosphoglycerate kinase"/>
    <property type="match status" value="1"/>
</dbReference>
<comment type="pathway">
    <text evidence="2 11">Carbohydrate degradation; glycolysis; pyruvate from D-glyceraldehyde 3-phosphate: step 2/5.</text>
</comment>
<comment type="catalytic activity">
    <reaction evidence="1 11 14">
        <text>(2R)-3-phosphoglycerate + ATP = (2R)-3-phospho-glyceroyl phosphate + ADP</text>
        <dbReference type="Rhea" id="RHEA:14801"/>
        <dbReference type="ChEBI" id="CHEBI:30616"/>
        <dbReference type="ChEBI" id="CHEBI:57604"/>
        <dbReference type="ChEBI" id="CHEBI:58272"/>
        <dbReference type="ChEBI" id="CHEBI:456216"/>
        <dbReference type="EC" id="2.7.2.3"/>
    </reaction>
</comment>
<comment type="subcellular location">
    <subcellularLocation>
        <location evidence="11">Cytoplasm</location>
    </subcellularLocation>
</comment>
<dbReference type="PANTHER" id="PTHR11406:SF23">
    <property type="entry name" value="PHOSPHOGLYCERATE KINASE 1, CHLOROPLASTIC-RELATED"/>
    <property type="match status" value="1"/>
</dbReference>
<gene>
    <name evidence="11" type="primary">pgk</name>
    <name evidence="15" type="ordered locus">PHZ_p0042</name>
</gene>
<dbReference type="Gene3D" id="3.40.50.1260">
    <property type="entry name" value="Phosphoglycerate kinase, N-terminal domain"/>
    <property type="match status" value="2"/>
</dbReference>
<dbReference type="AlphaFoldDB" id="B4RI10"/>
<dbReference type="RefSeq" id="WP_012520285.1">
    <property type="nucleotide sequence ID" value="NC_011143.1"/>
</dbReference>
<dbReference type="PRINTS" id="PR00477">
    <property type="entry name" value="PHGLYCKINASE"/>
</dbReference>
<feature type="binding site" evidence="11">
    <location>
        <position position="34"/>
    </location>
    <ligand>
        <name>substrate</name>
    </ligand>
</feature>
<proteinExistence type="inferred from homology"/>
<feature type="binding site" evidence="11">
    <location>
        <position position="295"/>
    </location>
    <ligand>
        <name>ATP</name>
        <dbReference type="ChEBI" id="CHEBI:30616"/>
    </ligand>
</feature>
<dbReference type="GO" id="GO:0005524">
    <property type="term" value="F:ATP binding"/>
    <property type="evidence" value="ECO:0007669"/>
    <property type="project" value="UniProtKB-KW"/>
</dbReference>
<evidence type="ECO:0000313" key="16">
    <source>
        <dbReference type="Proteomes" id="UP000001868"/>
    </source>
</evidence>
<accession>B4RI10</accession>
<keyword evidence="16" id="KW-1185">Reference proteome</keyword>
<evidence type="ECO:0000256" key="8">
    <source>
        <dbReference type="ARBA" id="ARBA00022777"/>
    </source>
</evidence>
<dbReference type="GO" id="GO:0004618">
    <property type="term" value="F:phosphoglycerate kinase activity"/>
    <property type="evidence" value="ECO:0007669"/>
    <property type="project" value="UniProtKB-UniRule"/>
</dbReference>
<evidence type="ECO:0000256" key="13">
    <source>
        <dbReference type="PIRSR" id="PIRSR000724-2"/>
    </source>
</evidence>
<dbReference type="InterPro" id="IPR001576">
    <property type="entry name" value="Phosphoglycerate_kinase"/>
</dbReference>
<feature type="binding site" evidence="12">
    <location>
        <position position="154"/>
    </location>
    <ligand>
        <name>(2R)-3-phosphoglycerate</name>
        <dbReference type="ChEBI" id="CHEBI:58272"/>
    </ligand>
</feature>
<feature type="binding site" evidence="11 13">
    <location>
        <begin position="353"/>
        <end position="356"/>
    </location>
    <ligand>
        <name>ATP</name>
        <dbReference type="ChEBI" id="CHEBI:30616"/>
    </ligand>
</feature>
<reference evidence="15 16" key="1">
    <citation type="journal article" date="2008" name="BMC Genomics">
        <title>Complete genome of Phenylobacterium zucineum - a novel facultative intracellular bacterium isolated from human erythroleukemia cell line K562.</title>
        <authorList>
            <person name="Luo Y."/>
            <person name="Xu X."/>
            <person name="Ding Z."/>
            <person name="Liu Z."/>
            <person name="Zhang B."/>
            <person name="Yan Z."/>
            <person name="Sun J."/>
            <person name="Hu S."/>
            <person name="Hu X."/>
        </authorList>
    </citation>
    <scope>NUCLEOTIDE SEQUENCE [LARGE SCALE GENOMIC DNA]</scope>
    <source>
        <strain evidence="16">HLK1</strain>
        <plasmid evidence="16">HLK1</plasmid>
        <plasmid evidence="16">Plasmid pHLK1</plasmid>
    </source>
</reference>
<dbReference type="PANTHER" id="PTHR11406">
    <property type="entry name" value="PHOSPHOGLYCERATE KINASE"/>
    <property type="match status" value="1"/>
</dbReference>
<dbReference type="EMBL" id="CP000748">
    <property type="protein sequence ID" value="ACG79985.1"/>
    <property type="molecule type" value="Genomic_DNA"/>
</dbReference>
<feature type="binding site" evidence="11 13">
    <location>
        <position position="204"/>
    </location>
    <ligand>
        <name>ATP</name>
        <dbReference type="ChEBI" id="CHEBI:30616"/>
    </ligand>
</feature>
<dbReference type="HAMAP" id="MF_00145">
    <property type="entry name" value="Phosphoglyc_kinase"/>
    <property type="match status" value="1"/>
</dbReference>
<keyword evidence="9 11" id="KW-0067">ATP-binding</keyword>
<evidence type="ECO:0000256" key="11">
    <source>
        <dbReference type="HAMAP-Rule" id="MF_00145"/>
    </source>
</evidence>
<keyword evidence="8 11" id="KW-0418">Kinase</keyword>
<dbReference type="PIRSF" id="PIRSF000724">
    <property type="entry name" value="Pgk"/>
    <property type="match status" value="1"/>
</dbReference>
<keyword evidence="7 11" id="KW-0547">Nucleotide-binding</keyword>
<evidence type="ECO:0000256" key="4">
    <source>
        <dbReference type="ARBA" id="ARBA00011245"/>
    </source>
</evidence>
<dbReference type="InterPro" id="IPR015824">
    <property type="entry name" value="Phosphoglycerate_kinase_N"/>
</dbReference>
<dbReference type="eggNOG" id="COG0126">
    <property type="taxonomic scope" value="Bacteria"/>
</dbReference>
<dbReference type="KEGG" id="pzu:PHZ_p0042"/>
<evidence type="ECO:0000256" key="5">
    <source>
        <dbReference type="ARBA" id="ARBA00013061"/>
    </source>
</evidence>
<feature type="binding site" evidence="12">
    <location>
        <position position="121"/>
    </location>
    <ligand>
        <name>(2R)-3-phosphoglycerate</name>
        <dbReference type="ChEBI" id="CHEBI:58272"/>
    </ligand>
</feature>
<feature type="binding site" evidence="11 12">
    <location>
        <begin position="57"/>
        <end position="60"/>
    </location>
    <ligand>
        <name>substrate</name>
    </ligand>
</feature>
<geneLocation type="plasmid" evidence="16">
    <name>pHLK1</name>
</geneLocation>
<evidence type="ECO:0000256" key="7">
    <source>
        <dbReference type="ARBA" id="ARBA00022741"/>
    </source>
</evidence>
<comment type="subunit">
    <text evidence="4 11">Monomer.</text>
</comment>